<evidence type="ECO:0000313" key="6">
    <source>
        <dbReference type="EMBL" id="GJD51217.1"/>
    </source>
</evidence>
<dbReference type="SUPFAM" id="SSF52172">
    <property type="entry name" value="CheY-like"/>
    <property type="match status" value="1"/>
</dbReference>
<dbReference type="PANTHER" id="PTHR44591">
    <property type="entry name" value="STRESS RESPONSE REGULATOR PROTEIN 1"/>
    <property type="match status" value="1"/>
</dbReference>
<keyword evidence="7" id="KW-1185">Reference proteome</keyword>
<organism evidence="6 7">
    <name type="scientific">Methylobacterium crusticola</name>
    <dbReference type="NCBI Taxonomy" id="1697972"/>
    <lineage>
        <taxon>Bacteria</taxon>
        <taxon>Pseudomonadati</taxon>
        <taxon>Pseudomonadota</taxon>
        <taxon>Alphaproteobacteria</taxon>
        <taxon>Hyphomicrobiales</taxon>
        <taxon>Methylobacteriaceae</taxon>
        <taxon>Methylobacterium</taxon>
    </lineage>
</organism>
<dbReference type="PROSITE" id="PS50110">
    <property type="entry name" value="RESPONSE_REGULATORY"/>
    <property type="match status" value="1"/>
</dbReference>
<evidence type="ECO:0000256" key="3">
    <source>
        <dbReference type="ARBA" id="ARBA00023163"/>
    </source>
</evidence>
<dbReference type="SMART" id="SM00448">
    <property type="entry name" value="REC"/>
    <property type="match status" value="1"/>
</dbReference>
<dbReference type="InterPro" id="IPR001789">
    <property type="entry name" value="Sig_transdc_resp-reg_receiver"/>
</dbReference>
<reference evidence="6" key="2">
    <citation type="submission" date="2021-08" db="EMBL/GenBank/DDBJ databases">
        <authorList>
            <person name="Tani A."/>
            <person name="Ola A."/>
            <person name="Ogura Y."/>
            <person name="Katsura K."/>
            <person name="Hayashi T."/>
        </authorList>
    </citation>
    <scope>NUCLEOTIDE SEQUENCE</scope>
    <source>
        <strain evidence="6">KCTC 52305</strain>
    </source>
</reference>
<dbReference type="GO" id="GO:0016301">
    <property type="term" value="F:kinase activity"/>
    <property type="evidence" value="ECO:0007669"/>
    <property type="project" value="UniProtKB-KW"/>
</dbReference>
<keyword evidence="1 4" id="KW-0597">Phosphoprotein</keyword>
<sequence>MTEPREPAVVLVVEDEPILRMMAVDMVEEAGFEVEEAANAAEAVAILERRPGIRIVFADLAMPGTMDGMRLAAAIRGRWPPIEIILTSGHYARDAVTLPARGAFFAKPYDRRAVVATMRRMAP</sequence>
<dbReference type="RefSeq" id="WP_128565149.1">
    <property type="nucleotide sequence ID" value="NZ_BPQH01000012.1"/>
</dbReference>
<dbReference type="Proteomes" id="UP001055167">
    <property type="component" value="Unassembled WGS sequence"/>
</dbReference>
<evidence type="ECO:0000256" key="1">
    <source>
        <dbReference type="ARBA" id="ARBA00022553"/>
    </source>
</evidence>
<reference evidence="6" key="1">
    <citation type="journal article" date="2021" name="Front. Microbiol.">
        <title>Comprehensive Comparative Genomics and Phenotyping of Methylobacterium Species.</title>
        <authorList>
            <person name="Alessa O."/>
            <person name="Ogura Y."/>
            <person name="Fujitani Y."/>
            <person name="Takami H."/>
            <person name="Hayashi T."/>
            <person name="Sahin N."/>
            <person name="Tani A."/>
        </authorList>
    </citation>
    <scope>NUCLEOTIDE SEQUENCE</scope>
    <source>
        <strain evidence="6">KCTC 52305</strain>
    </source>
</reference>
<dbReference type="PANTHER" id="PTHR44591:SF3">
    <property type="entry name" value="RESPONSE REGULATORY DOMAIN-CONTAINING PROTEIN"/>
    <property type="match status" value="1"/>
</dbReference>
<dbReference type="InterPro" id="IPR050595">
    <property type="entry name" value="Bact_response_regulator"/>
</dbReference>
<keyword evidence="3" id="KW-0804">Transcription</keyword>
<dbReference type="Pfam" id="PF00072">
    <property type="entry name" value="Response_reg"/>
    <property type="match status" value="1"/>
</dbReference>
<evidence type="ECO:0000256" key="2">
    <source>
        <dbReference type="ARBA" id="ARBA00023015"/>
    </source>
</evidence>
<accession>A0ABQ4R387</accession>
<keyword evidence="2" id="KW-0805">Transcription regulation</keyword>
<keyword evidence="6" id="KW-0808">Transferase</keyword>
<feature type="domain" description="Response regulatory" evidence="5">
    <location>
        <begin position="9"/>
        <end position="122"/>
    </location>
</feature>
<feature type="modified residue" description="4-aspartylphosphate" evidence="4">
    <location>
        <position position="59"/>
    </location>
</feature>
<dbReference type="Gene3D" id="3.40.50.2300">
    <property type="match status" value="1"/>
</dbReference>
<evidence type="ECO:0000256" key="4">
    <source>
        <dbReference type="PROSITE-ProRule" id="PRU00169"/>
    </source>
</evidence>
<dbReference type="EMBL" id="BPQH01000012">
    <property type="protein sequence ID" value="GJD51217.1"/>
    <property type="molecule type" value="Genomic_DNA"/>
</dbReference>
<proteinExistence type="predicted"/>
<dbReference type="InterPro" id="IPR011006">
    <property type="entry name" value="CheY-like_superfamily"/>
</dbReference>
<evidence type="ECO:0000259" key="5">
    <source>
        <dbReference type="PROSITE" id="PS50110"/>
    </source>
</evidence>
<evidence type="ECO:0000313" key="7">
    <source>
        <dbReference type="Proteomes" id="UP001055167"/>
    </source>
</evidence>
<protein>
    <submittedName>
        <fullName evidence="6">Sensor kinase CckA</fullName>
    </submittedName>
</protein>
<keyword evidence="6" id="KW-0418">Kinase</keyword>
<name>A0ABQ4R387_9HYPH</name>
<gene>
    <name evidence="6" type="primary">cckA_2</name>
    <name evidence="6" type="ORF">OPKNFCMD_3969</name>
</gene>
<comment type="caution">
    <text evidence="6">The sequence shown here is derived from an EMBL/GenBank/DDBJ whole genome shotgun (WGS) entry which is preliminary data.</text>
</comment>